<dbReference type="SUPFAM" id="SSF63817">
    <property type="entry name" value="Sortase"/>
    <property type="match status" value="1"/>
</dbReference>
<evidence type="ECO:0000256" key="1">
    <source>
        <dbReference type="ARBA" id="ARBA00022801"/>
    </source>
</evidence>
<dbReference type="RefSeq" id="WP_263128360.1">
    <property type="nucleotide sequence ID" value="NZ_CP106856.1"/>
</dbReference>
<evidence type="ECO:0000313" key="3">
    <source>
        <dbReference type="EMBL" id="UYB36773.1"/>
    </source>
</evidence>
<dbReference type="InterPro" id="IPR042001">
    <property type="entry name" value="Sortase_F"/>
</dbReference>
<dbReference type="CDD" id="cd05829">
    <property type="entry name" value="Sortase_F"/>
    <property type="match status" value="1"/>
</dbReference>
<dbReference type="Gene3D" id="2.40.260.10">
    <property type="entry name" value="Sortase"/>
    <property type="match status" value="1"/>
</dbReference>
<gene>
    <name evidence="3" type="ORF">N9A08_03610</name>
</gene>
<feature type="region of interest" description="Disordered" evidence="2">
    <location>
        <begin position="90"/>
        <end position="112"/>
    </location>
</feature>
<protein>
    <submittedName>
        <fullName evidence="3">Sortase</fullName>
    </submittedName>
</protein>
<evidence type="ECO:0000313" key="4">
    <source>
        <dbReference type="Proteomes" id="UP001063368"/>
    </source>
</evidence>
<keyword evidence="1" id="KW-0378">Hydrolase</keyword>
<dbReference type="Pfam" id="PF04203">
    <property type="entry name" value="Sortase"/>
    <property type="match status" value="1"/>
</dbReference>
<organism evidence="3 4">
    <name type="scientific">Arthrobacter koreensis</name>
    <dbReference type="NCBI Taxonomy" id="199136"/>
    <lineage>
        <taxon>Bacteria</taxon>
        <taxon>Bacillati</taxon>
        <taxon>Actinomycetota</taxon>
        <taxon>Actinomycetes</taxon>
        <taxon>Micrococcales</taxon>
        <taxon>Micrococcaceae</taxon>
        <taxon>Arthrobacter</taxon>
    </lineage>
</organism>
<dbReference type="EMBL" id="CP106856">
    <property type="protein sequence ID" value="UYB36773.1"/>
    <property type="molecule type" value="Genomic_DNA"/>
</dbReference>
<dbReference type="InterPro" id="IPR005754">
    <property type="entry name" value="Sortase"/>
</dbReference>
<dbReference type="InterPro" id="IPR023365">
    <property type="entry name" value="Sortase_dom-sf"/>
</dbReference>
<evidence type="ECO:0000256" key="2">
    <source>
        <dbReference type="SAM" id="MobiDB-lite"/>
    </source>
</evidence>
<reference evidence="3" key="1">
    <citation type="submission" date="2022-09" db="EMBL/GenBank/DDBJ databases">
        <authorList>
            <person name="Li D."/>
            <person name="Cheng J."/>
            <person name="Li Y."/>
        </authorList>
    </citation>
    <scope>NUCLEOTIDE SEQUENCE</scope>
    <source>
        <strain evidence="3">DL</strain>
    </source>
</reference>
<sequence>MVLAVAAAAFLLGGAGDTNTPDDAGPRYFALPQAPALPDDALHPLPAFPQDGPPAADAIPAPPRIVTLPTIQTSSALMELGLLPDGTLEVPPASPSSPAGWYSGSPSPGEPGPAILLGHVNADDGGPGVFARLRSLLPGDEIAVGRDDGTESVFTVVRGERYAKDLFPTEEVYGNTPGPELRLITCDGFDSTTGLWQDNYVVYAVLKDAD</sequence>
<proteinExistence type="predicted"/>
<dbReference type="Proteomes" id="UP001063368">
    <property type="component" value="Chromosome"/>
</dbReference>
<name>A0ABY6FU69_9MICC</name>
<accession>A0ABY6FU69</accession>
<keyword evidence="4" id="KW-1185">Reference proteome</keyword>